<protein>
    <submittedName>
        <fullName evidence="2">Uncharacterized protein</fullName>
    </submittedName>
</protein>
<dbReference type="Proteomes" id="UP000266497">
    <property type="component" value="Unassembled WGS sequence"/>
</dbReference>
<evidence type="ECO:0000313" key="2">
    <source>
        <dbReference type="EMBL" id="RGR40478.1"/>
    </source>
</evidence>
<evidence type="ECO:0000313" key="4">
    <source>
        <dbReference type="Proteomes" id="UP000555193"/>
    </source>
</evidence>
<dbReference type="EMBL" id="QRUD01000020">
    <property type="protein sequence ID" value="RGR40478.1"/>
    <property type="molecule type" value="Genomic_DNA"/>
</dbReference>
<dbReference type="RefSeq" id="WP_057279747.1">
    <property type="nucleotide sequence ID" value="NZ_CAXTCG010000051.1"/>
</dbReference>
<dbReference type="Proteomes" id="UP000555193">
    <property type="component" value="Unassembled WGS sequence"/>
</dbReference>
<organism evidence="2 3">
    <name type="scientific">Phocaeicola vulgatus</name>
    <name type="common">Bacteroides vulgatus</name>
    <dbReference type="NCBI Taxonomy" id="821"/>
    <lineage>
        <taxon>Bacteria</taxon>
        <taxon>Pseudomonadati</taxon>
        <taxon>Bacteroidota</taxon>
        <taxon>Bacteroidia</taxon>
        <taxon>Bacteroidales</taxon>
        <taxon>Bacteroidaceae</taxon>
        <taxon>Phocaeicola</taxon>
    </lineage>
</organism>
<gene>
    <name evidence="2" type="ORF">DWY53_08655</name>
    <name evidence="1" type="ORF">HKQ54_03470</name>
</gene>
<reference evidence="1 4" key="2">
    <citation type="submission" date="2020-04" db="EMBL/GenBank/DDBJ databases">
        <title>A novel gut-associated lysogenic phage, Bacteroides phage BV01, alters the host transcriptome and bile acid metabolism in Bacteroides vulgatus.</title>
        <authorList>
            <person name="Campbell D.E."/>
            <person name="Ly L."/>
            <person name="Ridlon J.M."/>
            <person name="Hsiao A."/>
            <person name="Degnan P.H."/>
        </authorList>
    </citation>
    <scope>NUCLEOTIDE SEQUENCE [LARGE SCALE GENOMIC DNA]</scope>
    <source>
        <strain evidence="1 4">VPI-4506</strain>
    </source>
</reference>
<evidence type="ECO:0000313" key="1">
    <source>
        <dbReference type="EMBL" id="NMW35228.1"/>
    </source>
</evidence>
<dbReference type="EMBL" id="JABDSH010000050">
    <property type="protein sequence ID" value="NMW35228.1"/>
    <property type="molecule type" value="Genomic_DNA"/>
</dbReference>
<reference evidence="2 3" key="1">
    <citation type="submission" date="2018-08" db="EMBL/GenBank/DDBJ databases">
        <title>A genome reference for cultivated species of the human gut microbiota.</title>
        <authorList>
            <person name="Zou Y."/>
            <person name="Xue W."/>
            <person name="Luo G."/>
        </authorList>
    </citation>
    <scope>NUCLEOTIDE SEQUENCE [LARGE SCALE GENOMIC DNA]</scope>
    <source>
        <strain evidence="2 3">AF25-30LB</strain>
    </source>
</reference>
<sequence length="107" mass="13011">MTFQEYQKKEYGYDCITTFWDDFCIAEKFGGISGVKDTFRRAFKEWKDNYKYLTELVIVLNHRCWMLHNRGMNELSSVYLNLYEKAHDYALNNLEGEEFDYYHQLTD</sequence>
<dbReference type="AlphaFoldDB" id="A0A174VMM7"/>
<proteinExistence type="predicted"/>
<evidence type="ECO:0000313" key="3">
    <source>
        <dbReference type="Proteomes" id="UP000266497"/>
    </source>
</evidence>
<name>A0A174VMM7_PHOVU</name>
<accession>A0A174VMM7</accession>
<comment type="caution">
    <text evidence="2">The sequence shown here is derived from an EMBL/GenBank/DDBJ whole genome shotgun (WGS) entry which is preliminary data.</text>
</comment>